<reference evidence="12 13" key="1">
    <citation type="submission" date="2019-10" db="EMBL/GenBank/DDBJ databases">
        <title>Dictyobacter vulcani sp. nov., within the class Ktedonobacteria, isolated from soil of volcanic Mt. Zao.</title>
        <authorList>
            <person name="Zheng Y."/>
            <person name="Wang C.M."/>
            <person name="Sakai Y."/>
            <person name="Abe K."/>
            <person name="Yokota A."/>
            <person name="Yabe S."/>
        </authorList>
    </citation>
    <scope>NUCLEOTIDE SEQUENCE [LARGE SCALE GENOMIC DNA]</scope>
    <source>
        <strain evidence="12 13">W12</strain>
    </source>
</reference>
<comment type="function">
    <text evidence="10">Catalyzes the attachment of proline to tRNA(Pro) in a two-step reaction: proline is first activated by ATP to form Pro-AMP and then transferred to the acceptor end of tRNA(Pro). As ProRS can inadvertently accommodate and process non-cognate amino acids such as alanine and cysteine, to avoid such errors it has two additional distinct editing activities against alanine. One activity is designated as 'pretransfer' editing and involves the tRNA(Pro)-independent hydrolysis of activated Ala-AMP. The other activity is designated 'posttransfer' editing and involves deacylation of mischarged Ala-tRNA(Pro). The misacylated Cys-tRNA(Pro) is not edited by ProRS.</text>
</comment>
<keyword evidence="6 10" id="KW-0067">ATP-binding</keyword>
<dbReference type="SUPFAM" id="SSF52954">
    <property type="entry name" value="Class II aaRS ABD-related"/>
    <property type="match status" value="1"/>
</dbReference>
<dbReference type="CDD" id="cd00861">
    <property type="entry name" value="ProRS_anticodon_short"/>
    <property type="match status" value="1"/>
</dbReference>
<dbReference type="SUPFAM" id="SSF55681">
    <property type="entry name" value="Class II aaRS and biotin synthetases"/>
    <property type="match status" value="1"/>
</dbReference>
<keyword evidence="7 10" id="KW-0648">Protein biosynthesis</keyword>
<evidence type="ECO:0000256" key="5">
    <source>
        <dbReference type="ARBA" id="ARBA00022741"/>
    </source>
</evidence>
<comment type="catalytic activity">
    <reaction evidence="9 10">
        <text>tRNA(Pro) + L-proline + ATP = L-prolyl-tRNA(Pro) + AMP + diphosphate</text>
        <dbReference type="Rhea" id="RHEA:14305"/>
        <dbReference type="Rhea" id="RHEA-COMP:9700"/>
        <dbReference type="Rhea" id="RHEA-COMP:9702"/>
        <dbReference type="ChEBI" id="CHEBI:30616"/>
        <dbReference type="ChEBI" id="CHEBI:33019"/>
        <dbReference type="ChEBI" id="CHEBI:60039"/>
        <dbReference type="ChEBI" id="CHEBI:78442"/>
        <dbReference type="ChEBI" id="CHEBI:78532"/>
        <dbReference type="ChEBI" id="CHEBI:456215"/>
        <dbReference type="EC" id="6.1.1.15"/>
    </reaction>
</comment>
<feature type="domain" description="Aminoacyl-transfer RNA synthetases class-II family profile" evidence="11">
    <location>
        <begin position="33"/>
        <end position="473"/>
    </location>
</feature>
<keyword evidence="5 10" id="KW-0547">Nucleotide-binding</keyword>
<dbReference type="EC" id="6.1.1.15" evidence="10"/>
<dbReference type="PANTHER" id="PTHR42753:SF2">
    <property type="entry name" value="PROLINE--TRNA LIGASE"/>
    <property type="match status" value="1"/>
</dbReference>
<evidence type="ECO:0000256" key="9">
    <source>
        <dbReference type="ARBA" id="ARBA00047671"/>
    </source>
</evidence>
<dbReference type="HAMAP" id="MF_01569">
    <property type="entry name" value="Pro_tRNA_synth_type1"/>
    <property type="match status" value="1"/>
</dbReference>
<keyword evidence="8 10" id="KW-0030">Aminoacyl-tRNA synthetase</keyword>
<dbReference type="Pfam" id="PF04073">
    <property type="entry name" value="tRNA_edit"/>
    <property type="match status" value="1"/>
</dbReference>
<dbReference type="GO" id="GO:0005524">
    <property type="term" value="F:ATP binding"/>
    <property type="evidence" value="ECO:0007669"/>
    <property type="project" value="UniProtKB-UniRule"/>
</dbReference>
<evidence type="ECO:0000256" key="2">
    <source>
        <dbReference type="ARBA" id="ARBA00011738"/>
    </source>
</evidence>
<organism evidence="12 13">
    <name type="scientific">Dictyobacter vulcani</name>
    <dbReference type="NCBI Taxonomy" id="2607529"/>
    <lineage>
        <taxon>Bacteria</taxon>
        <taxon>Bacillati</taxon>
        <taxon>Chloroflexota</taxon>
        <taxon>Ktedonobacteria</taxon>
        <taxon>Ktedonobacterales</taxon>
        <taxon>Dictyobacteraceae</taxon>
        <taxon>Dictyobacter</taxon>
    </lineage>
</organism>
<dbReference type="RefSeq" id="WP_151754962.1">
    <property type="nucleotide sequence ID" value="NZ_BKZW01000001.1"/>
</dbReference>
<dbReference type="EMBL" id="BKZW01000001">
    <property type="protein sequence ID" value="GER86905.1"/>
    <property type="molecule type" value="Genomic_DNA"/>
</dbReference>
<evidence type="ECO:0000256" key="6">
    <source>
        <dbReference type="ARBA" id="ARBA00022840"/>
    </source>
</evidence>
<comment type="domain">
    <text evidence="10">Consists of three domains: the N-terminal catalytic domain, the editing domain and the C-terminal anticodon-binding domain.</text>
</comment>
<dbReference type="NCBIfam" id="TIGR00409">
    <property type="entry name" value="proS_fam_II"/>
    <property type="match status" value="1"/>
</dbReference>
<evidence type="ECO:0000256" key="10">
    <source>
        <dbReference type="HAMAP-Rule" id="MF_01569"/>
    </source>
</evidence>
<dbReference type="Pfam" id="PF00587">
    <property type="entry name" value="tRNA-synt_2b"/>
    <property type="match status" value="1"/>
</dbReference>
<evidence type="ECO:0000256" key="8">
    <source>
        <dbReference type="ARBA" id="ARBA00023146"/>
    </source>
</evidence>
<evidence type="ECO:0000256" key="3">
    <source>
        <dbReference type="ARBA" id="ARBA00022490"/>
    </source>
</evidence>
<dbReference type="InterPro" id="IPR044140">
    <property type="entry name" value="ProRS_anticodon_short"/>
</dbReference>
<comment type="caution">
    <text evidence="12">The sequence shown here is derived from an EMBL/GenBank/DDBJ whole genome shotgun (WGS) entry which is preliminary data.</text>
</comment>
<dbReference type="Pfam" id="PF03129">
    <property type="entry name" value="HGTP_anticodon"/>
    <property type="match status" value="1"/>
</dbReference>
<evidence type="ECO:0000256" key="7">
    <source>
        <dbReference type="ARBA" id="ARBA00022917"/>
    </source>
</evidence>
<dbReference type="GO" id="GO:0002161">
    <property type="term" value="F:aminoacyl-tRNA deacylase activity"/>
    <property type="evidence" value="ECO:0007669"/>
    <property type="project" value="InterPro"/>
</dbReference>
<evidence type="ECO:0000256" key="4">
    <source>
        <dbReference type="ARBA" id="ARBA00022598"/>
    </source>
</evidence>
<dbReference type="CDD" id="cd04334">
    <property type="entry name" value="ProRS-INS"/>
    <property type="match status" value="1"/>
</dbReference>
<keyword evidence="4 10" id="KW-0436">Ligase</keyword>
<dbReference type="InterPro" id="IPR006195">
    <property type="entry name" value="aa-tRNA-synth_II"/>
</dbReference>
<evidence type="ECO:0000313" key="13">
    <source>
        <dbReference type="Proteomes" id="UP000326912"/>
    </source>
</evidence>
<dbReference type="AlphaFoldDB" id="A0A5J4KH41"/>
<dbReference type="SUPFAM" id="SSF55826">
    <property type="entry name" value="YbaK/ProRS associated domain"/>
    <property type="match status" value="1"/>
</dbReference>
<dbReference type="GO" id="GO:0004827">
    <property type="term" value="F:proline-tRNA ligase activity"/>
    <property type="evidence" value="ECO:0007669"/>
    <property type="project" value="UniProtKB-UniRule"/>
</dbReference>
<dbReference type="GO" id="GO:0006433">
    <property type="term" value="P:prolyl-tRNA aminoacylation"/>
    <property type="evidence" value="ECO:0007669"/>
    <property type="project" value="UniProtKB-UniRule"/>
</dbReference>
<dbReference type="InterPro" id="IPR050062">
    <property type="entry name" value="Pro-tRNA_synthetase"/>
</dbReference>
<proteinExistence type="inferred from homology"/>
<dbReference type="InterPro" id="IPR023717">
    <property type="entry name" value="Pro-tRNA-Synthase_IIa_type1"/>
</dbReference>
<dbReference type="Gene3D" id="3.30.930.10">
    <property type="entry name" value="Bira Bifunctional Protein, Domain 2"/>
    <property type="match status" value="2"/>
</dbReference>
<dbReference type="InterPro" id="IPR004154">
    <property type="entry name" value="Anticodon-bd"/>
</dbReference>
<dbReference type="InterPro" id="IPR036754">
    <property type="entry name" value="YbaK/aa-tRNA-synt-asso_dom_sf"/>
</dbReference>
<dbReference type="InterPro" id="IPR002316">
    <property type="entry name" value="Pro-tRNA-ligase_IIa"/>
</dbReference>
<evidence type="ECO:0000313" key="12">
    <source>
        <dbReference type="EMBL" id="GER86905.1"/>
    </source>
</evidence>
<dbReference type="InterPro" id="IPR036621">
    <property type="entry name" value="Anticodon-bd_dom_sf"/>
</dbReference>
<dbReference type="PANTHER" id="PTHR42753">
    <property type="entry name" value="MITOCHONDRIAL RIBOSOME PROTEIN L39/PROLYL-TRNA LIGASE FAMILY MEMBER"/>
    <property type="match status" value="1"/>
</dbReference>
<dbReference type="InterPro" id="IPR045864">
    <property type="entry name" value="aa-tRNA-synth_II/BPL/LPL"/>
</dbReference>
<sequence>MRISQQLTTTLREVPRESEGVNQELLVRAGFVRQLTSGVYSFLPLGNRVIQKISTIVREEMNRAGSQEVIMPVIQPRDIWEVKPADGGPSRAEGVDVLFNLKDRKGRNMVLGPTHEEVVTLLAKEFVRSYRDLPQLVYQIQVKLRDEPRPRGGLLRTREFLMKDLYSFDANEEGMDKSYRAISQAYNAIFNRCGLRFIVIQADSGAIGGKDSQEFIAITDAGEDDAVECDTCGYAANTEKAEFVRSELAQEPEAALEEVHTPNATSIEDLAAFLNISAAKTMKVVCYGAGGKMILATVRGDLDVNEVKLTNALRRAGIPSSDLHLATAEELQRAGIVAGFTSPLDKGKDIFIMADTSLKSGNNFVAGANRVDYHVKNVNYPRDFRVDAWEDIASAYDGARCANCGGTLHVVRGSELGHIFKLGTRYSIPFGATFLDAQGNEQPLLMGCYGIGIGRLMAIAVEQSHDEKGIIWPFGIAPYQLALVGLDLDKGDNGQLAEQLYQDLQAAGIEVLFDDRIESAGVKFNDADLLGLPLRAVLSKRSLKNGGIELKLRSQKESRIVPLAEAVQVIQHEIQQGLKQD</sequence>
<dbReference type="PROSITE" id="PS50862">
    <property type="entry name" value="AA_TRNA_LIGASE_II"/>
    <property type="match status" value="1"/>
</dbReference>
<gene>
    <name evidence="12" type="primary">proS_1</name>
    <name evidence="10" type="synonym">proS</name>
    <name evidence="12" type="ORF">KDW_10670</name>
</gene>
<protein>
    <recommendedName>
        <fullName evidence="10">Proline--tRNA ligase</fullName>
        <ecNumber evidence="10">6.1.1.15</ecNumber>
    </recommendedName>
    <alternativeName>
        <fullName evidence="10">Prolyl-tRNA synthetase</fullName>
        <shortName evidence="10">ProRS</shortName>
    </alternativeName>
</protein>
<dbReference type="InterPro" id="IPR007214">
    <property type="entry name" value="YbaK/aa-tRNA-synth-assoc-dom"/>
</dbReference>
<dbReference type="InterPro" id="IPR002314">
    <property type="entry name" value="aa-tRNA-synt_IIb"/>
</dbReference>
<dbReference type="GO" id="GO:0005829">
    <property type="term" value="C:cytosol"/>
    <property type="evidence" value="ECO:0007669"/>
    <property type="project" value="TreeGrafter"/>
</dbReference>
<dbReference type="Gene3D" id="3.40.50.800">
    <property type="entry name" value="Anticodon-binding domain"/>
    <property type="match status" value="1"/>
</dbReference>
<accession>A0A5J4KH41</accession>
<keyword evidence="3 10" id="KW-0963">Cytoplasm</keyword>
<dbReference type="InterPro" id="IPR004500">
    <property type="entry name" value="Pro-tRNA-synth_IIa_bac-type"/>
</dbReference>
<dbReference type="PRINTS" id="PR01046">
    <property type="entry name" value="TRNASYNTHPRO"/>
</dbReference>
<dbReference type="NCBIfam" id="NF006625">
    <property type="entry name" value="PRK09194.1"/>
    <property type="match status" value="1"/>
</dbReference>
<name>A0A5J4KH41_9CHLR</name>
<keyword evidence="13" id="KW-1185">Reference proteome</keyword>
<comment type="similarity">
    <text evidence="10">Belongs to the class-II aminoacyl-tRNA synthetase family. ProS type 1 subfamily.</text>
</comment>
<comment type="subcellular location">
    <subcellularLocation>
        <location evidence="1 10">Cytoplasm</location>
    </subcellularLocation>
</comment>
<comment type="subunit">
    <text evidence="2 10">Homodimer.</text>
</comment>
<evidence type="ECO:0000256" key="1">
    <source>
        <dbReference type="ARBA" id="ARBA00004496"/>
    </source>
</evidence>
<dbReference type="Proteomes" id="UP000326912">
    <property type="component" value="Unassembled WGS sequence"/>
</dbReference>
<evidence type="ECO:0000259" key="11">
    <source>
        <dbReference type="PROSITE" id="PS50862"/>
    </source>
</evidence>